<proteinExistence type="predicted"/>
<dbReference type="PANTHER" id="PTHR42923">
    <property type="entry name" value="PROTOPORPHYRINOGEN OXIDASE"/>
    <property type="match status" value="1"/>
</dbReference>
<feature type="region of interest" description="Disordered" evidence="1">
    <location>
        <begin position="185"/>
        <end position="205"/>
    </location>
</feature>
<dbReference type="Pfam" id="PF13450">
    <property type="entry name" value="NAD_binding_8"/>
    <property type="match status" value="1"/>
</dbReference>
<dbReference type="SUPFAM" id="SSF51905">
    <property type="entry name" value="FAD/NAD(P)-binding domain"/>
    <property type="match status" value="1"/>
</dbReference>
<dbReference type="InterPro" id="IPR002937">
    <property type="entry name" value="Amino_oxidase"/>
</dbReference>
<comment type="caution">
    <text evidence="3">The sequence shown here is derived from an EMBL/GenBank/DDBJ whole genome shotgun (WGS) entry which is preliminary data.</text>
</comment>
<reference evidence="4" key="1">
    <citation type="journal article" date="2019" name="Int. J. Syst. Evol. Microbiol.">
        <title>The Global Catalogue of Microorganisms (GCM) 10K type strain sequencing project: providing services to taxonomists for standard genome sequencing and annotation.</title>
        <authorList>
            <consortium name="The Broad Institute Genomics Platform"/>
            <consortium name="The Broad Institute Genome Sequencing Center for Infectious Disease"/>
            <person name="Wu L."/>
            <person name="Ma J."/>
        </authorList>
    </citation>
    <scope>NUCLEOTIDE SEQUENCE [LARGE SCALE GENOMIC DNA]</scope>
    <source>
        <strain evidence="4">JCM 16548</strain>
    </source>
</reference>
<gene>
    <name evidence="3" type="ORF">GCM10022204_23870</name>
</gene>
<dbReference type="RefSeq" id="WP_344812587.1">
    <property type="nucleotide sequence ID" value="NZ_BAAAYX010000009.1"/>
</dbReference>
<evidence type="ECO:0000256" key="1">
    <source>
        <dbReference type="SAM" id="MobiDB-lite"/>
    </source>
</evidence>
<evidence type="ECO:0000313" key="3">
    <source>
        <dbReference type="EMBL" id="GAA3705567.1"/>
    </source>
</evidence>
<dbReference type="InterPro" id="IPR036188">
    <property type="entry name" value="FAD/NAD-bd_sf"/>
</dbReference>
<keyword evidence="4" id="KW-1185">Reference proteome</keyword>
<protein>
    <recommendedName>
        <fullName evidence="2">Amine oxidase domain-containing protein</fullName>
    </recommendedName>
</protein>
<evidence type="ECO:0000313" key="4">
    <source>
        <dbReference type="Proteomes" id="UP001500051"/>
    </source>
</evidence>
<dbReference type="Gene3D" id="3.50.50.60">
    <property type="entry name" value="FAD/NAD(P)-binding domain"/>
    <property type="match status" value="1"/>
</dbReference>
<feature type="domain" description="Amine oxidase" evidence="2">
    <location>
        <begin position="620"/>
        <end position="681"/>
    </location>
</feature>
<sequence>MTGGPTADPAARRIAIVGGGMAGLAAAWRLTETLGPGAEITVYEQGWQLGGKGASGRGAHGRIEEHGLHVWLGYYDNAFRLMREVYQDLDRDRTAPDCPIRGWRDAFSPAGRVGVEERTGRGWQHWVATFSTTSGEPGDDGIPGGTASVGEFLRRGVRLLADFSASLLEMRAYDRSAQAAAAPALVLSGSPRPPSPPGAARRRPGDLGGLLQQAQFAVVIAAVEGIRLLGSAVPAGSLDVVAEQLDRMRVDLEVVIGRGDPSLRRLGDLVDLVVTCCLGIVRDRLLLDPRGFGAIDDEDFRGWLRRHGARPGTLESALVRGMYDLVFAYAEGDRDRPRFCAGLGLFLAGKFFFDYRGSLFWHMRAGMGDVVFAPLYQALRGRGVRFAFFHRLDRLRLDDDHRGVASMTLTRTATAADEADYDPLIMVDDLPCFRSEPDLTQLQPGSEVLELEVGTDVDTIVLAASIGSLAEPCAELVADSPRWRSMIDNVATVATQSLQLWLRSTEAQLGWDFPASTVSGYAPPFDTYASMTHLLPQERWPSEDRPATLGYFCGSLRLEDPDADPQAVVTANATRFLDDHAAHFWPRAAGPDGFAWEQLVDGDGSLGTGPDRLAGQYVRANAAGSQRYVQSLPGSQRHRLRVDESGYDHLVLAGDWTNCGLNAGCIEAATMSGLEAANTILGDQLMAGISGSWYGVGG</sequence>
<name>A0ABP7DK82_9ACTN</name>
<organism evidence="3 4">
    <name type="scientific">Microlunatus aurantiacus</name>
    <dbReference type="NCBI Taxonomy" id="446786"/>
    <lineage>
        <taxon>Bacteria</taxon>
        <taxon>Bacillati</taxon>
        <taxon>Actinomycetota</taxon>
        <taxon>Actinomycetes</taxon>
        <taxon>Propionibacteriales</taxon>
        <taxon>Propionibacteriaceae</taxon>
        <taxon>Microlunatus</taxon>
    </lineage>
</organism>
<accession>A0ABP7DK82</accession>
<dbReference type="PANTHER" id="PTHR42923:SF46">
    <property type="entry name" value="AMINE OXIDASE"/>
    <property type="match status" value="1"/>
</dbReference>
<dbReference type="Pfam" id="PF01593">
    <property type="entry name" value="Amino_oxidase"/>
    <property type="match status" value="1"/>
</dbReference>
<dbReference type="EMBL" id="BAAAYX010000009">
    <property type="protein sequence ID" value="GAA3705567.1"/>
    <property type="molecule type" value="Genomic_DNA"/>
</dbReference>
<evidence type="ECO:0000259" key="2">
    <source>
        <dbReference type="Pfam" id="PF01593"/>
    </source>
</evidence>
<dbReference type="InterPro" id="IPR050464">
    <property type="entry name" value="Zeta_carotene_desat/Oxidored"/>
</dbReference>
<dbReference type="Proteomes" id="UP001500051">
    <property type="component" value="Unassembled WGS sequence"/>
</dbReference>